<proteinExistence type="inferred from homology"/>
<organism evidence="3 4">
    <name type="scientific">Massilia pinisoli</name>
    <dbReference type="NCBI Taxonomy" id="1772194"/>
    <lineage>
        <taxon>Bacteria</taxon>
        <taxon>Pseudomonadati</taxon>
        <taxon>Pseudomonadota</taxon>
        <taxon>Betaproteobacteria</taxon>
        <taxon>Burkholderiales</taxon>
        <taxon>Oxalobacteraceae</taxon>
        <taxon>Telluria group</taxon>
        <taxon>Massilia</taxon>
    </lineage>
</organism>
<dbReference type="RefSeq" id="WP_258815990.1">
    <property type="nucleotide sequence ID" value="NZ_JANUGW010000004.1"/>
</dbReference>
<keyword evidence="2" id="KW-0732">Signal</keyword>
<feature type="chain" id="PRO_5044960704" evidence="2">
    <location>
        <begin position="20"/>
        <end position="441"/>
    </location>
</feature>
<accession>A0ABT1ZNB7</accession>
<keyword evidence="4" id="KW-1185">Reference proteome</keyword>
<sequence>MFRCSDVVLAAWLLPAALAATCARAGDLPEQEAWNAHVQATYVWQAKPAFDAAYNGPASLAPWRETGYSFSATAAFGMRPWQGAELYVDPEVVQGKPMSGLHGLGGMTNGEQQKTSGLTPTVYRARLFLRQTWELGGDRTAVASDMNQLAGSVAARRIVLTAGNLAASDIFDNNSQAHDARSQFLNWALLAHGAWDFAADARGYTWGAALEYYDGDWAVRAGRFIMPAESNGLALDTRIFRHYGDQVELEHRHAWLGQAGTVRLLAFHDRMQMGGFRDALAAAAPGIAPSVADVRRERGKTGFGASLEQALGENAAVFARASRNDGQSETYAFAEIERSLSAGVTLRGATWGRTGDTVGVAAVRNGLTQAHRDYLAAGGVGAFIGDGRLDYHPERIAEAYYKVGLGEHAALSLDWQHVANPAYNGARGPVDVFGLRLHGQY</sequence>
<dbReference type="InterPro" id="IPR007049">
    <property type="entry name" value="Carb-sel_porin_OprB"/>
</dbReference>
<dbReference type="Proteomes" id="UP001204151">
    <property type="component" value="Unassembled WGS sequence"/>
</dbReference>
<feature type="signal peptide" evidence="2">
    <location>
        <begin position="1"/>
        <end position="19"/>
    </location>
</feature>
<dbReference type="Pfam" id="PF04966">
    <property type="entry name" value="OprB"/>
    <property type="match status" value="1"/>
</dbReference>
<dbReference type="InterPro" id="IPR038673">
    <property type="entry name" value="OprB_sf"/>
</dbReference>
<dbReference type="Gene3D" id="2.40.160.180">
    <property type="entry name" value="Carbohydrate-selective porin OprB"/>
    <property type="match status" value="1"/>
</dbReference>
<protein>
    <submittedName>
        <fullName evidence="3">Carbohydrate porin</fullName>
    </submittedName>
</protein>
<evidence type="ECO:0000313" key="4">
    <source>
        <dbReference type="Proteomes" id="UP001204151"/>
    </source>
</evidence>
<name>A0ABT1ZNB7_9BURK</name>
<dbReference type="EMBL" id="JANUGW010000004">
    <property type="protein sequence ID" value="MCS0581387.1"/>
    <property type="molecule type" value="Genomic_DNA"/>
</dbReference>
<evidence type="ECO:0000256" key="1">
    <source>
        <dbReference type="ARBA" id="ARBA00008769"/>
    </source>
</evidence>
<evidence type="ECO:0000256" key="2">
    <source>
        <dbReference type="RuleBase" id="RU363072"/>
    </source>
</evidence>
<comment type="similarity">
    <text evidence="1 2">Belongs to the OprB family.</text>
</comment>
<gene>
    <name evidence="3" type="ORF">NX784_07265</name>
</gene>
<evidence type="ECO:0000313" key="3">
    <source>
        <dbReference type="EMBL" id="MCS0581387.1"/>
    </source>
</evidence>
<reference evidence="3 4" key="1">
    <citation type="submission" date="2022-08" db="EMBL/GenBank/DDBJ databases">
        <title>Reclassification of Massilia species as members of the genera Telluria, Duganella, Pseudoduganella, Mokoshia gen. nov. and Zemynaea gen. nov. using orthogonal and non-orthogonal genome-based approaches.</title>
        <authorList>
            <person name="Bowman J.P."/>
        </authorList>
    </citation>
    <scope>NUCLEOTIDE SEQUENCE [LARGE SCALE GENOMIC DNA]</scope>
    <source>
        <strain evidence="3 4">JCM 31316</strain>
    </source>
</reference>
<comment type="caution">
    <text evidence="3">The sequence shown here is derived from an EMBL/GenBank/DDBJ whole genome shotgun (WGS) entry which is preliminary data.</text>
</comment>